<keyword evidence="4" id="KW-1185">Reference proteome</keyword>
<dbReference type="SMART" id="SM00497">
    <property type="entry name" value="IENR1"/>
    <property type="match status" value="3"/>
</dbReference>
<sequence length="423" mass="48046">MHEQNYPYQQLSLDDLNGELWKDIPGHEGYYMISNFGRIKRLERGGVDKRKVTYIIKPLILKPTVHRSLNTTTGDYRCLLRIGILRDSKIYTYSPARLVYYSFVEQFELANKELFVLYKDGDGLNLRPENLMLGTQKDKAALMDAAGRRGQAQRMTAKKREQYQKKIVRSTKQKGVNDVSRYSLTGQLLETYPGTKAAATAMGLSASHISSALRGNIRMLTAGGYLWRYGKDPYVDVKPILEKRWQYPSPFATLQKNIGQYNLEGELINAYSSVKEAAKAVNVRPQNIHRAISGKAFTSAGFIWKESTKAKISVKSLRNQVGVSNMAYLPEDKQVSQYDFDGKWIKTYATAAEASRVTGIAEGDIYSVVNNYRKITAGGFLWRRGSALRLNVNTLRKHPHYDRSALARHMKKKKMMNLVAEES</sequence>
<dbReference type="AlphaFoldDB" id="A0A1W1Z1S8"/>
<dbReference type="EMBL" id="FWXT01000001">
    <property type="protein sequence ID" value="SMC42344.1"/>
    <property type="molecule type" value="Genomic_DNA"/>
</dbReference>
<reference evidence="4" key="1">
    <citation type="submission" date="2017-04" db="EMBL/GenBank/DDBJ databases">
        <authorList>
            <person name="Varghese N."/>
            <person name="Submissions S."/>
        </authorList>
    </citation>
    <scope>NUCLEOTIDE SEQUENCE [LARGE SCALE GENOMIC DNA]</scope>
    <source>
        <strain evidence="4">DSM 12126</strain>
    </source>
</reference>
<dbReference type="GO" id="GO:0016788">
    <property type="term" value="F:hydrolase activity, acting on ester bonds"/>
    <property type="evidence" value="ECO:0007669"/>
    <property type="project" value="InterPro"/>
</dbReference>
<name>A0A1W1Z1S8_9SPHI</name>
<gene>
    <name evidence="3" type="ORF">SAMN04488524_0376</name>
</gene>
<feature type="domain" description="Nuclease-associated modular DNA-binding 1" evidence="1">
    <location>
        <begin position="256"/>
        <end position="292"/>
    </location>
</feature>
<accession>A0A1W1Z1S8</accession>
<dbReference type="RefSeq" id="WP_084236724.1">
    <property type="nucleotide sequence ID" value="NZ_FWXT01000001.1"/>
</dbReference>
<dbReference type="STRING" id="151894.SAMN04488524_0376"/>
<evidence type="ECO:0000259" key="2">
    <source>
        <dbReference type="Pfam" id="PF07463"/>
    </source>
</evidence>
<dbReference type="InterPro" id="IPR010902">
    <property type="entry name" value="NUMOD4"/>
</dbReference>
<proteinExistence type="predicted"/>
<dbReference type="InterPro" id="IPR010896">
    <property type="entry name" value="NUMOD1"/>
</dbReference>
<protein>
    <submittedName>
        <fullName evidence="3">NUMOD1 domain-containing protein</fullName>
    </submittedName>
</protein>
<dbReference type="Pfam" id="PF07463">
    <property type="entry name" value="NUMOD4"/>
    <property type="match status" value="1"/>
</dbReference>
<dbReference type="Gene3D" id="3.90.75.20">
    <property type="match status" value="1"/>
</dbReference>
<evidence type="ECO:0000259" key="1">
    <source>
        <dbReference type="Pfam" id="PF07453"/>
    </source>
</evidence>
<dbReference type="Gene3D" id="1.10.10.10">
    <property type="entry name" value="Winged helix-like DNA-binding domain superfamily/Winged helix DNA-binding domain"/>
    <property type="match status" value="3"/>
</dbReference>
<dbReference type="Proteomes" id="UP000192756">
    <property type="component" value="Unassembled WGS sequence"/>
</dbReference>
<dbReference type="InterPro" id="IPR044925">
    <property type="entry name" value="His-Me_finger_sf"/>
</dbReference>
<dbReference type="InterPro" id="IPR036388">
    <property type="entry name" value="WH-like_DNA-bd_sf"/>
</dbReference>
<evidence type="ECO:0000313" key="3">
    <source>
        <dbReference type="EMBL" id="SMC42344.1"/>
    </source>
</evidence>
<dbReference type="OrthoDB" id="6631788at2"/>
<organism evidence="3 4">
    <name type="scientific">Pedobacter africanus</name>
    <dbReference type="NCBI Taxonomy" id="151894"/>
    <lineage>
        <taxon>Bacteria</taxon>
        <taxon>Pseudomonadati</taxon>
        <taxon>Bacteroidota</taxon>
        <taxon>Sphingobacteriia</taxon>
        <taxon>Sphingobacteriales</taxon>
        <taxon>Sphingobacteriaceae</taxon>
        <taxon>Pedobacter</taxon>
    </lineage>
</organism>
<feature type="domain" description="NUMOD4" evidence="2">
    <location>
        <begin position="19"/>
        <end position="69"/>
    </location>
</feature>
<dbReference type="InterPro" id="IPR003647">
    <property type="entry name" value="Intron_nuc_1_rpt"/>
</dbReference>
<dbReference type="SUPFAM" id="SSF54060">
    <property type="entry name" value="His-Me finger endonucleases"/>
    <property type="match status" value="1"/>
</dbReference>
<dbReference type="Pfam" id="PF07453">
    <property type="entry name" value="NUMOD1"/>
    <property type="match status" value="1"/>
</dbReference>
<evidence type="ECO:0000313" key="4">
    <source>
        <dbReference type="Proteomes" id="UP000192756"/>
    </source>
</evidence>